<dbReference type="EMBL" id="BQNB010018032">
    <property type="protein sequence ID" value="GJT69923.1"/>
    <property type="molecule type" value="Genomic_DNA"/>
</dbReference>
<evidence type="ECO:0000256" key="1">
    <source>
        <dbReference type="SAM" id="MobiDB-lite"/>
    </source>
</evidence>
<proteinExistence type="predicted"/>
<keyword evidence="3" id="KW-1185">Reference proteome</keyword>
<name>A0ABQ5G4C0_9ASTR</name>
<feature type="compositionally biased region" description="Basic and acidic residues" evidence="1">
    <location>
        <begin position="53"/>
        <end position="62"/>
    </location>
</feature>
<dbReference type="Proteomes" id="UP001151760">
    <property type="component" value="Unassembled WGS sequence"/>
</dbReference>
<sequence>MGQTHTSSSSGTYIAHVVEADIRPVNDQVPSVETKDHNDSLIAQVNSKTVENADLKRSDYRKRNSKKNRHGSNDLFIHHYLEEARKKTQERNMNSKPSVMHTTGLQNTTNGSKPNPRSNNQISRSLHVSKSSSGMSNEVNSRAKVQSLKTRNNNKPVEPKESYTSDTSRQIAIGQRVDFSKLAGLRWIPTGKMFIDSTTKVDSEPPNGSNEDSHNHMNASLFNDKMTSVHISSGLALQRQMTSVHISSGLALQRQMASADNTSGPRDYEILFQPLFDEYFNPPPCAISPDPVAVAAPRPVDPAGSHLSTTIDQDVPSASTSPTNQEIQF</sequence>
<protein>
    <submittedName>
        <fullName evidence="2">Uncharacterized protein</fullName>
    </submittedName>
</protein>
<feature type="compositionally biased region" description="Polar residues" evidence="1">
    <location>
        <begin position="306"/>
        <end position="329"/>
    </location>
</feature>
<feature type="region of interest" description="Disordered" evidence="1">
    <location>
        <begin position="53"/>
        <end position="74"/>
    </location>
</feature>
<accession>A0ABQ5G4C0</accession>
<feature type="region of interest" description="Disordered" evidence="1">
    <location>
        <begin position="297"/>
        <end position="329"/>
    </location>
</feature>
<reference evidence="2" key="2">
    <citation type="submission" date="2022-01" db="EMBL/GenBank/DDBJ databases">
        <authorList>
            <person name="Yamashiro T."/>
            <person name="Shiraishi A."/>
            <person name="Satake H."/>
            <person name="Nakayama K."/>
        </authorList>
    </citation>
    <scope>NUCLEOTIDE SEQUENCE</scope>
</reference>
<evidence type="ECO:0000313" key="3">
    <source>
        <dbReference type="Proteomes" id="UP001151760"/>
    </source>
</evidence>
<comment type="caution">
    <text evidence="2">The sequence shown here is derived from an EMBL/GenBank/DDBJ whole genome shotgun (WGS) entry which is preliminary data.</text>
</comment>
<evidence type="ECO:0000313" key="2">
    <source>
        <dbReference type="EMBL" id="GJT69923.1"/>
    </source>
</evidence>
<organism evidence="2 3">
    <name type="scientific">Tanacetum coccineum</name>
    <dbReference type="NCBI Taxonomy" id="301880"/>
    <lineage>
        <taxon>Eukaryota</taxon>
        <taxon>Viridiplantae</taxon>
        <taxon>Streptophyta</taxon>
        <taxon>Embryophyta</taxon>
        <taxon>Tracheophyta</taxon>
        <taxon>Spermatophyta</taxon>
        <taxon>Magnoliopsida</taxon>
        <taxon>eudicotyledons</taxon>
        <taxon>Gunneridae</taxon>
        <taxon>Pentapetalae</taxon>
        <taxon>asterids</taxon>
        <taxon>campanulids</taxon>
        <taxon>Asterales</taxon>
        <taxon>Asteraceae</taxon>
        <taxon>Asteroideae</taxon>
        <taxon>Anthemideae</taxon>
        <taxon>Anthemidinae</taxon>
        <taxon>Tanacetum</taxon>
    </lineage>
</organism>
<feature type="region of interest" description="Disordered" evidence="1">
    <location>
        <begin position="86"/>
        <end position="169"/>
    </location>
</feature>
<reference evidence="2" key="1">
    <citation type="journal article" date="2022" name="Int. J. Mol. Sci.">
        <title>Draft Genome of Tanacetum Coccineum: Genomic Comparison of Closely Related Tanacetum-Family Plants.</title>
        <authorList>
            <person name="Yamashiro T."/>
            <person name="Shiraishi A."/>
            <person name="Nakayama K."/>
            <person name="Satake H."/>
        </authorList>
    </citation>
    <scope>NUCLEOTIDE SEQUENCE</scope>
</reference>
<gene>
    <name evidence="2" type="ORF">Tco_1029209</name>
</gene>
<feature type="compositionally biased region" description="Polar residues" evidence="1">
    <location>
        <begin position="91"/>
        <end position="155"/>
    </location>
</feature>